<dbReference type="GO" id="GO:0016787">
    <property type="term" value="F:hydrolase activity"/>
    <property type="evidence" value="ECO:0007669"/>
    <property type="project" value="UniProtKB-KW"/>
</dbReference>
<dbReference type="Proteomes" id="UP000281738">
    <property type="component" value="Unassembled WGS sequence"/>
</dbReference>
<keyword evidence="3" id="KW-1185">Reference proteome</keyword>
<keyword evidence="2" id="KW-0378">Hydrolase</keyword>
<protein>
    <submittedName>
        <fullName evidence="2">Metal dependent phosphohydrolase</fullName>
    </submittedName>
</protein>
<evidence type="ECO:0000313" key="2">
    <source>
        <dbReference type="EMBL" id="ROR91825.1"/>
    </source>
</evidence>
<reference evidence="2 3" key="1">
    <citation type="submission" date="2018-11" db="EMBL/GenBank/DDBJ databases">
        <title>Sequencing the genomes of 1000 actinobacteria strains.</title>
        <authorList>
            <person name="Klenk H.-P."/>
        </authorList>
    </citation>
    <scope>NUCLEOTIDE SEQUENCE [LARGE SCALE GENOMIC DNA]</scope>
    <source>
        <strain evidence="2 3">DSM 12652</strain>
    </source>
</reference>
<dbReference type="EMBL" id="RKHO01000001">
    <property type="protein sequence ID" value="ROR91825.1"/>
    <property type="molecule type" value="Genomic_DNA"/>
</dbReference>
<dbReference type="InterPro" id="IPR006674">
    <property type="entry name" value="HD_domain"/>
</dbReference>
<accession>A0A3N2CW88</accession>
<evidence type="ECO:0000259" key="1">
    <source>
        <dbReference type="Pfam" id="PF01966"/>
    </source>
</evidence>
<organism evidence="2 3">
    <name type="scientific">Nocardioides aurantiacus</name>
    <dbReference type="NCBI Taxonomy" id="86796"/>
    <lineage>
        <taxon>Bacteria</taxon>
        <taxon>Bacillati</taxon>
        <taxon>Actinomycetota</taxon>
        <taxon>Actinomycetes</taxon>
        <taxon>Propionibacteriales</taxon>
        <taxon>Nocardioidaceae</taxon>
        <taxon>Nocardioides</taxon>
    </lineage>
</organism>
<dbReference type="Pfam" id="PF01966">
    <property type="entry name" value="HD"/>
    <property type="match status" value="1"/>
</dbReference>
<dbReference type="NCBIfam" id="TIGR00277">
    <property type="entry name" value="HDIG"/>
    <property type="match status" value="1"/>
</dbReference>
<sequence length="166" mass="18244">MRSMPPRLDHTLAVARRAQEVRRATSDPGRHLVPAALVHDIGYDPELRQTGMHAIDGAMHLRTLGFPAMVVCLVAFHTGAEYEADERGLADELAAFDRPPQRLLDLLILADLTTSPDGAAISVEERLSEIFARYPSGHAVHRSVLRSRAYLERATSRASADIGQPM</sequence>
<comment type="caution">
    <text evidence="2">The sequence shown here is derived from an EMBL/GenBank/DDBJ whole genome shotgun (WGS) entry which is preliminary data.</text>
</comment>
<gene>
    <name evidence="2" type="ORF">EDD33_2702</name>
</gene>
<dbReference type="AlphaFoldDB" id="A0A3N2CW88"/>
<name>A0A3N2CW88_9ACTN</name>
<proteinExistence type="predicted"/>
<feature type="domain" description="HD" evidence="1">
    <location>
        <begin position="7"/>
        <end position="90"/>
    </location>
</feature>
<evidence type="ECO:0000313" key="3">
    <source>
        <dbReference type="Proteomes" id="UP000281738"/>
    </source>
</evidence>
<dbReference type="InterPro" id="IPR006675">
    <property type="entry name" value="HDIG_dom"/>
</dbReference>
<dbReference type="Gene3D" id="1.10.3210.10">
    <property type="entry name" value="Hypothetical protein af1432"/>
    <property type="match status" value="1"/>
</dbReference>
<dbReference type="SUPFAM" id="SSF109604">
    <property type="entry name" value="HD-domain/PDEase-like"/>
    <property type="match status" value="1"/>
</dbReference>